<evidence type="ECO:0000256" key="4">
    <source>
        <dbReference type="SAM" id="Coils"/>
    </source>
</evidence>
<evidence type="ECO:0000256" key="3">
    <source>
        <dbReference type="ARBA" id="ARBA00023186"/>
    </source>
</evidence>
<comment type="subcellular location">
    <subcellularLocation>
        <location evidence="1">Cytoplasm</location>
    </subcellularLocation>
</comment>
<evidence type="ECO:0000313" key="6">
    <source>
        <dbReference type="WBParaSite" id="PTRK_0001104200.1"/>
    </source>
</evidence>
<dbReference type="AlphaFoldDB" id="A0A0N4ZRA7"/>
<keyword evidence="5" id="KW-1185">Reference proteome</keyword>
<evidence type="ECO:0000256" key="1">
    <source>
        <dbReference type="ARBA" id="ARBA00004496"/>
    </source>
</evidence>
<proteinExistence type="predicted"/>
<dbReference type="Proteomes" id="UP000038045">
    <property type="component" value="Unplaced"/>
</dbReference>
<keyword evidence="3" id="KW-0143">Chaperone</keyword>
<dbReference type="PANTHER" id="PTHR21162">
    <property type="entry name" value="P53 AND DNA DAMAGE-REGULATED PROTEIN"/>
    <property type="match status" value="1"/>
</dbReference>
<accession>A0A0N4ZRA7</accession>
<organism evidence="5 6">
    <name type="scientific">Parastrongyloides trichosuri</name>
    <name type="common">Possum-specific nematode worm</name>
    <dbReference type="NCBI Taxonomy" id="131310"/>
    <lineage>
        <taxon>Eukaryota</taxon>
        <taxon>Metazoa</taxon>
        <taxon>Ecdysozoa</taxon>
        <taxon>Nematoda</taxon>
        <taxon>Chromadorea</taxon>
        <taxon>Rhabditida</taxon>
        <taxon>Tylenchina</taxon>
        <taxon>Panagrolaimomorpha</taxon>
        <taxon>Strongyloidoidea</taxon>
        <taxon>Strongyloididae</taxon>
        <taxon>Parastrongyloides</taxon>
    </lineage>
</organism>
<dbReference type="CDD" id="cd22860">
    <property type="entry name" value="PDRG1"/>
    <property type="match status" value="1"/>
</dbReference>
<dbReference type="PANTHER" id="PTHR21162:SF0">
    <property type="entry name" value="P53 AND DNA DAMAGE-REGULATED PROTEIN 1"/>
    <property type="match status" value="1"/>
</dbReference>
<feature type="coiled-coil region" evidence="4">
    <location>
        <begin position="99"/>
        <end position="133"/>
    </location>
</feature>
<dbReference type="STRING" id="131310.A0A0N4ZRA7"/>
<dbReference type="GO" id="GO:0005737">
    <property type="term" value="C:cytoplasm"/>
    <property type="evidence" value="ECO:0007669"/>
    <property type="project" value="UniProtKB-SubCell"/>
</dbReference>
<evidence type="ECO:0000313" key="5">
    <source>
        <dbReference type="Proteomes" id="UP000038045"/>
    </source>
</evidence>
<name>A0A0N4ZRA7_PARTI</name>
<reference evidence="6" key="1">
    <citation type="submission" date="2017-02" db="UniProtKB">
        <authorList>
            <consortium name="WormBaseParasite"/>
        </authorList>
    </citation>
    <scope>IDENTIFICATION</scope>
</reference>
<keyword evidence="2" id="KW-0963">Cytoplasm</keyword>
<dbReference type="WBParaSite" id="PTRK_0001104200.1">
    <property type="protein sequence ID" value="PTRK_0001104200.1"/>
    <property type="gene ID" value="PTRK_0001104200"/>
</dbReference>
<dbReference type="InterPro" id="IPR030482">
    <property type="entry name" value="PDRG1"/>
</dbReference>
<protein>
    <submittedName>
        <fullName evidence="6">Uncharacterized protein</fullName>
    </submittedName>
</protein>
<evidence type="ECO:0000256" key="2">
    <source>
        <dbReference type="ARBA" id="ARBA00022490"/>
    </source>
</evidence>
<sequence length="152" mass="17580">MMHNDGNSILDTRGSKVRNLLEVSPINPFGKEILEKMCKLQYLGNEVVGARYEIVELDKLRQKTREGLRKIKDSKEKCKKISIIVNDKIMLKLPTTFVIKQLEKENKNSDKEINKARELLKDKIDELKKFEGDKDLSSLGFRLKSVNDICKD</sequence>
<keyword evidence="4" id="KW-0175">Coiled coil</keyword>